<evidence type="ECO:0000259" key="11">
    <source>
        <dbReference type="PROSITE" id="PS50011"/>
    </source>
</evidence>
<evidence type="ECO:0000256" key="6">
    <source>
        <dbReference type="ARBA" id="ARBA00022840"/>
    </source>
</evidence>
<dbReference type="PROSITE" id="PS00107">
    <property type="entry name" value="PROTEIN_KINASE_ATP"/>
    <property type="match status" value="1"/>
</dbReference>
<dbReference type="PROSITE" id="PS50011">
    <property type="entry name" value="PROTEIN_KINASE_DOM"/>
    <property type="match status" value="1"/>
</dbReference>
<dbReference type="GO" id="GO:0004709">
    <property type="term" value="F:MAP kinase kinase kinase activity"/>
    <property type="evidence" value="ECO:0007669"/>
    <property type="project" value="UniProtKB-EC"/>
</dbReference>
<dbReference type="GO" id="GO:0005737">
    <property type="term" value="C:cytoplasm"/>
    <property type="evidence" value="ECO:0007669"/>
    <property type="project" value="TreeGrafter"/>
</dbReference>
<protein>
    <recommendedName>
        <fullName evidence="2">mitogen-activated protein kinase kinase kinase</fullName>
        <ecNumber evidence="2">2.7.11.25</ecNumber>
    </recommendedName>
</protein>
<evidence type="ECO:0000256" key="10">
    <source>
        <dbReference type="SAM" id="MobiDB-lite"/>
    </source>
</evidence>
<feature type="region of interest" description="Disordered" evidence="10">
    <location>
        <begin position="1"/>
        <end position="68"/>
    </location>
</feature>
<evidence type="ECO:0000313" key="12">
    <source>
        <dbReference type="EMBL" id="MQL90592.1"/>
    </source>
</evidence>
<comment type="catalytic activity">
    <reaction evidence="7">
        <text>L-threonyl-[protein] + ATP = O-phospho-L-threonyl-[protein] + ADP + H(+)</text>
        <dbReference type="Rhea" id="RHEA:46608"/>
        <dbReference type="Rhea" id="RHEA-COMP:11060"/>
        <dbReference type="Rhea" id="RHEA-COMP:11605"/>
        <dbReference type="ChEBI" id="CHEBI:15378"/>
        <dbReference type="ChEBI" id="CHEBI:30013"/>
        <dbReference type="ChEBI" id="CHEBI:30616"/>
        <dbReference type="ChEBI" id="CHEBI:61977"/>
        <dbReference type="ChEBI" id="CHEBI:456216"/>
        <dbReference type="EC" id="2.7.11.25"/>
    </reaction>
</comment>
<feature type="region of interest" description="Disordered" evidence="10">
    <location>
        <begin position="122"/>
        <end position="166"/>
    </location>
</feature>
<name>A0A843UWP8_COLES</name>
<evidence type="ECO:0000256" key="7">
    <source>
        <dbReference type="ARBA" id="ARBA00047559"/>
    </source>
</evidence>
<evidence type="ECO:0000256" key="8">
    <source>
        <dbReference type="ARBA" id="ARBA00048329"/>
    </source>
</evidence>
<accession>A0A843UWP8</accession>
<dbReference type="Gene3D" id="3.30.200.20">
    <property type="entry name" value="Phosphorylase Kinase, domain 1"/>
    <property type="match status" value="1"/>
</dbReference>
<evidence type="ECO:0000256" key="2">
    <source>
        <dbReference type="ARBA" id="ARBA00012406"/>
    </source>
</evidence>
<comment type="similarity">
    <text evidence="1">Belongs to the protein kinase superfamily. STE Ser/Thr protein kinase family. MAP kinase kinase kinase subfamily.</text>
</comment>
<evidence type="ECO:0000256" key="9">
    <source>
        <dbReference type="PROSITE-ProRule" id="PRU10141"/>
    </source>
</evidence>
<dbReference type="InterPro" id="IPR011009">
    <property type="entry name" value="Kinase-like_dom_sf"/>
</dbReference>
<evidence type="ECO:0000256" key="4">
    <source>
        <dbReference type="ARBA" id="ARBA00022741"/>
    </source>
</evidence>
<dbReference type="InterPro" id="IPR000719">
    <property type="entry name" value="Prot_kinase_dom"/>
</dbReference>
<keyword evidence="4 9" id="KW-0547">Nucleotide-binding</keyword>
<dbReference type="SUPFAM" id="SSF56112">
    <property type="entry name" value="Protein kinase-like (PK-like)"/>
    <property type="match status" value="1"/>
</dbReference>
<sequence length="419" mass="45214">MPWWNRSGGVHSSSARSHSAQSPSSESSSPQCSSESASPTRRQRRDFGMWSRRDMHHQQPRLTRQRKLRHLTTLDMEAVEFEGLDRDVRAGEWGSSTSVTRSASSLESSPAVRFAGKPGTARLVHRPQPLPLPEKAGYQLPSPEAKLGRGVGEEGSGTSSSSLVEPTAERLAAATPVSRLAYHTLHKGNEHVDVAPSGVSSGHKRMVFQDQSATDSIHFRLIAPPSSAPTSGLSSPALSPRRLSIGDFFPLNPFPLRGPVTWSAPEFPSLDIIAGYSTQNSPEKSFPSPDHSPLYSPTVKSPGRRSRTPSSPPSPLHPKNPEPTAAWPDSNNNVNVHPLPLPPGGLAPVQPPFSLPTAPKHEAASMTNQWQKGKLIGSGTFGNVYQATHRHTGALCAMKEVNLISDDPKSAECIKQLEQ</sequence>
<evidence type="ECO:0000313" key="13">
    <source>
        <dbReference type="Proteomes" id="UP000652761"/>
    </source>
</evidence>
<keyword evidence="6 9" id="KW-0067">ATP-binding</keyword>
<comment type="caution">
    <text evidence="12">The sequence shown here is derived from an EMBL/GenBank/DDBJ whole genome shotgun (WGS) entry which is preliminary data.</text>
</comment>
<feature type="compositionally biased region" description="Basic residues" evidence="10">
    <location>
        <begin position="58"/>
        <end position="68"/>
    </location>
</feature>
<feature type="binding site" evidence="9">
    <location>
        <position position="399"/>
    </location>
    <ligand>
        <name>ATP</name>
        <dbReference type="ChEBI" id="CHEBI:30616"/>
    </ligand>
</feature>
<proteinExistence type="inferred from homology"/>
<feature type="non-terminal residue" evidence="12">
    <location>
        <position position="419"/>
    </location>
</feature>
<dbReference type="EC" id="2.7.11.25" evidence="2"/>
<evidence type="ECO:0000256" key="3">
    <source>
        <dbReference type="ARBA" id="ARBA00022679"/>
    </source>
</evidence>
<dbReference type="InterPro" id="IPR017441">
    <property type="entry name" value="Protein_kinase_ATP_BS"/>
</dbReference>
<dbReference type="PANTHER" id="PTHR48016:SF12">
    <property type="entry name" value="PROTEIN KINASE DOMAIN-CONTAINING PROTEIN"/>
    <property type="match status" value="1"/>
</dbReference>
<gene>
    <name evidence="12" type="ORF">Taro_023184</name>
</gene>
<dbReference type="Proteomes" id="UP000652761">
    <property type="component" value="Unassembled WGS sequence"/>
</dbReference>
<evidence type="ECO:0000256" key="5">
    <source>
        <dbReference type="ARBA" id="ARBA00022777"/>
    </source>
</evidence>
<keyword evidence="13" id="KW-1185">Reference proteome</keyword>
<dbReference type="PANTHER" id="PTHR48016">
    <property type="entry name" value="MAP KINASE KINASE KINASE SSK2-RELATED-RELATED"/>
    <property type="match status" value="1"/>
</dbReference>
<dbReference type="GO" id="GO:0005524">
    <property type="term" value="F:ATP binding"/>
    <property type="evidence" value="ECO:0007669"/>
    <property type="project" value="UniProtKB-UniRule"/>
</dbReference>
<keyword evidence="5" id="KW-0418">Kinase</keyword>
<feature type="region of interest" description="Disordered" evidence="10">
    <location>
        <begin position="278"/>
        <end position="337"/>
    </location>
</feature>
<feature type="domain" description="Protein kinase" evidence="11">
    <location>
        <begin position="370"/>
        <end position="419"/>
    </location>
</feature>
<evidence type="ECO:0000256" key="1">
    <source>
        <dbReference type="ARBA" id="ARBA00006529"/>
    </source>
</evidence>
<dbReference type="EMBL" id="NMUH01001257">
    <property type="protein sequence ID" value="MQL90592.1"/>
    <property type="molecule type" value="Genomic_DNA"/>
</dbReference>
<keyword evidence="3" id="KW-0808">Transferase</keyword>
<dbReference type="InterPro" id="IPR050538">
    <property type="entry name" value="MAP_kinase_kinase_kinase"/>
</dbReference>
<dbReference type="OrthoDB" id="1728630at2759"/>
<feature type="compositionally biased region" description="Basic and acidic residues" evidence="10">
    <location>
        <begin position="45"/>
        <end position="57"/>
    </location>
</feature>
<dbReference type="AlphaFoldDB" id="A0A843UWP8"/>
<organism evidence="12 13">
    <name type="scientific">Colocasia esculenta</name>
    <name type="common">Wild taro</name>
    <name type="synonym">Arum esculentum</name>
    <dbReference type="NCBI Taxonomy" id="4460"/>
    <lineage>
        <taxon>Eukaryota</taxon>
        <taxon>Viridiplantae</taxon>
        <taxon>Streptophyta</taxon>
        <taxon>Embryophyta</taxon>
        <taxon>Tracheophyta</taxon>
        <taxon>Spermatophyta</taxon>
        <taxon>Magnoliopsida</taxon>
        <taxon>Liliopsida</taxon>
        <taxon>Araceae</taxon>
        <taxon>Aroideae</taxon>
        <taxon>Colocasieae</taxon>
        <taxon>Colocasia</taxon>
    </lineage>
</organism>
<comment type="catalytic activity">
    <reaction evidence="8">
        <text>L-seryl-[protein] + ATP = O-phospho-L-seryl-[protein] + ADP + H(+)</text>
        <dbReference type="Rhea" id="RHEA:17989"/>
        <dbReference type="Rhea" id="RHEA-COMP:9863"/>
        <dbReference type="Rhea" id="RHEA-COMP:11604"/>
        <dbReference type="ChEBI" id="CHEBI:15378"/>
        <dbReference type="ChEBI" id="CHEBI:29999"/>
        <dbReference type="ChEBI" id="CHEBI:30616"/>
        <dbReference type="ChEBI" id="CHEBI:83421"/>
        <dbReference type="ChEBI" id="CHEBI:456216"/>
        <dbReference type="EC" id="2.7.11.25"/>
    </reaction>
</comment>
<feature type="compositionally biased region" description="Low complexity" evidence="10">
    <location>
        <begin position="1"/>
        <end position="38"/>
    </location>
</feature>
<reference evidence="12" key="1">
    <citation type="submission" date="2017-07" db="EMBL/GenBank/DDBJ databases">
        <title>Taro Niue Genome Assembly and Annotation.</title>
        <authorList>
            <person name="Atibalentja N."/>
            <person name="Keating K."/>
            <person name="Fields C.J."/>
        </authorList>
    </citation>
    <scope>NUCLEOTIDE SEQUENCE</scope>
    <source>
        <strain evidence="12">Niue_2</strain>
        <tissue evidence="12">Leaf</tissue>
    </source>
</reference>